<dbReference type="Pfam" id="PF05065">
    <property type="entry name" value="Phage_capsid"/>
    <property type="match status" value="1"/>
</dbReference>
<dbReference type="InterPro" id="IPR054612">
    <property type="entry name" value="Phage_capsid-like_C"/>
</dbReference>
<dbReference type="SUPFAM" id="SSF56563">
    <property type="entry name" value="Major capsid protein gp5"/>
    <property type="match status" value="1"/>
</dbReference>
<feature type="coiled-coil region" evidence="2">
    <location>
        <begin position="5"/>
        <end position="51"/>
    </location>
</feature>
<evidence type="ECO:0000313" key="4">
    <source>
        <dbReference type="EMBL" id="EHM37863.1"/>
    </source>
</evidence>
<accession>G9YK38</accession>
<feature type="domain" description="Phage capsid-like C-terminal" evidence="3">
    <location>
        <begin position="118"/>
        <end position="384"/>
    </location>
</feature>
<dbReference type="OrthoDB" id="85826at2"/>
<sequence length="388" mass="42723">MTERERELRQKMAEKQTRIQDLLKENRLDDAEAVTDELRGLKREFDLLQEVQDLSVAPPPAAQGTQSSAPEDVDTTHVLAQLLRNRASALNEAERKEAKRLLVRNATGDLREGTNEQGGFIVPVDAQTKINELKRTLNPLSALVSVENVNTMSGTRVMEKAADITAFDAVAEMANIAETDAPKFTLVKYIIKKYAGILPMSEELLADTDQDLLNYVYRWLAKKSVVTENAQILTVLKALTKTPLADLDSVKDVLNVTLDPAISLLASVLTNQDGFNYLDKLKDKDGDYLLQPNPLDPTQKLLSGKPVTVVSNKVLPTAVAASDKKAPVLIGSFKDAVILFDRQATSLVGTSVGGNAWKRDSYDIKAVTRFDVQKFDDQAVVYGELKLA</sequence>
<proteinExistence type="predicted"/>
<keyword evidence="5" id="KW-1185">Reference proteome</keyword>
<evidence type="ECO:0000313" key="5">
    <source>
        <dbReference type="Proteomes" id="UP000005481"/>
    </source>
</evidence>
<dbReference type="Proteomes" id="UP000005481">
    <property type="component" value="Unassembled WGS sequence"/>
</dbReference>
<protein>
    <submittedName>
        <fullName evidence="4">Phage major capsid protein, HK97 family</fullName>
    </submittedName>
</protein>
<keyword evidence="2" id="KW-0175">Coiled coil</keyword>
<dbReference type="InterPro" id="IPR024455">
    <property type="entry name" value="Phage_capsid"/>
</dbReference>
<dbReference type="eggNOG" id="COG4653">
    <property type="taxonomic scope" value="Bacteria"/>
</dbReference>
<evidence type="ECO:0000259" key="3">
    <source>
        <dbReference type="Pfam" id="PF05065"/>
    </source>
</evidence>
<evidence type="ECO:0000256" key="2">
    <source>
        <dbReference type="SAM" id="Coils"/>
    </source>
</evidence>
<comment type="caution">
    <text evidence="4">The sequence shown here is derived from an EMBL/GenBank/DDBJ whole genome shotgun (WGS) entry which is preliminary data.</text>
</comment>
<gene>
    <name evidence="4" type="ORF">HMPREF0080_02047</name>
</gene>
<name>G9YK38_9FIRM</name>
<dbReference type="RefSeq" id="WP_006791008.1">
    <property type="nucleotide sequence ID" value="NZ_JH417615.1"/>
</dbReference>
<dbReference type="EMBL" id="AGCJ01000091">
    <property type="protein sequence ID" value="EHM37863.1"/>
    <property type="molecule type" value="Genomic_DNA"/>
</dbReference>
<dbReference type="HOGENOM" id="CLU_029522_2_0_9"/>
<dbReference type="AlphaFoldDB" id="G9YK38"/>
<dbReference type="Gene3D" id="3.30.2400.10">
    <property type="entry name" value="Major capsid protein gp5"/>
    <property type="match status" value="1"/>
</dbReference>
<dbReference type="NCBIfam" id="TIGR01554">
    <property type="entry name" value="major_cap_HK97"/>
    <property type="match status" value="1"/>
</dbReference>
<comment type="subcellular location">
    <subcellularLocation>
        <location evidence="1">Virion</location>
    </subcellularLocation>
</comment>
<dbReference type="PATRIC" id="fig|861450.3.peg.1881"/>
<reference evidence="4 5" key="1">
    <citation type="submission" date="2011-08" db="EMBL/GenBank/DDBJ databases">
        <authorList>
            <person name="Weinstock G."/>
            <person name="Sodergren E."/>
            <person name="Clifton S."/>
            <person name="Fulton L."/>
            <person name="Fulton B."/>
            <person name="Courtney L."/>
            <person name="Fronick C."/>
            <person name="Harrison M."/>
            <person name="Strong C."/>
            <person name="Farmer C."/>
            <person name="Delahaunty K."/>
            <person name="Markovic C."/>
            <person name="Hall O."/>
            <person name="Minx P."/>
            <person name="Tomlinson C."/>
            <person name="Mitreva M."/>
            <person name="Hou S."/>
            <person name="Chen J."/>
            <person name="Wollam A."/>
            <person name="Pepin K.H."/>
            <person name="Johnson M."/>
            <person name="Bhonagiri V."/>
            <person name="Zhang X."/>
            <person name="Suruliraj S."/>
            <person name="Warren W."/>
            <person name="Chinwalla A."/>
            <person name="Mardis E.R."/>
            <person name="Wilson R.K."/>
        </authorList>
    </citation>
    <scope>NUCLEOTIDE SEQUENCE [LARGE SCALE GENOMIC DNA]</scope>
    <source>
        <strain evidence="4 5">F0357</strain>
    </source>
</reference>
<evidence type="ECO:0000256" key="1">
    <source>
        <dbReference type="ARBA" id="ARBA00004328"/>
    </source>
</evidence>
<dbReference type="Gene3D" id="3.30.2320.10">
    <property type="entry name" value="hypothetical protein PF0899 domain"/>
    <property type="match status" value="1"/>
</dbReference>
<dbReference type="STRING" id="861450.HMPREF0080_02047"/>
<organism evidence="4 5">
    <name type="scientific">Anaeroglobus geminatus F0357</name>
    <dbReference type="NCBI Taxonomy" id="861450"/>
    <lineage>
        <taxon>Bacteria</taxon>
        <taxon>Bacillati</taxon>
        <taxon>Bacillota</taxon>
        <taxon>Negativicutes</taxon>
        <taxon>Veillonellales</taxon>
        <taxon>Veillonellaceae</taxon>
        <taxon>Anaeroglobus</taxon>
    </lineage>
</organism>